<dbReference type="Pfam" id="PF05920">
    <property type="entry name" value="Homeobox_KN"/>
    <property type="match status" value="1"/>
</dbReference>
<dbReference type="InterPro" id="IPR050224">
    <property type="entry name" value="TALE_homeobox"/>
</dbReference>
<evidence type="ECO:0000256" key="5">
    <source>
        <dbReference type="ARBA" id="ARBA00023155"/>
    </source>
</evidence>
<dbReference type="PANTHER" id="PTHR11850">
    <property type="entry name" value="HOMEOBOX PROTEIN TRANSCRIPTION FACTORS"/>
    <property type="match status" value="1"/>
</dbReference>
<dbReference type="GO" id="GO:0005634">
    <property type="term" value="C:nucleus"/>
    <property type="evidence" value="ECO:0007669"/>
    <property type="project" value="UniProtKB-SubCell"/>
</dbReference>
<dbReference type="CDD" id="cd00086">
    <property type="entry name" value="homeodomain"/>
    <property type="match status" value="1"/>
</dbReference>
<proteinExistence type="inferred from homology"/>
<evidence type="ECO:0000256" key="1">
    <source>
        <dbReference type="ARBA" id="ARBA00004123"/>
    </source>
</evidence>
<dbReference type="GO" id="GO:0006355">
    <property type="term" value="P:regulation of DNA-templated transcription"/>
    <property type="evidence" value="ECO:0007669"/>
    <property type="project" value="InterPro"/>
</dbReference>
<accession>A0AAV7FYN2</accession>
<dbReference type="SUPFAM" id="SSF46689">
    <property type="entry name" value="Homeodomain-like"/>
    <property type="match status" value="1"/>
</dbReference>
<comment type="similarity">
    <text evidence="2">Belongs to the TALE/BELL homeobox family.</text>
</comment>
<dbReference type="InterPro" id="IPR006563">
    <property type="entry name" value="POX_dom"/>
</dbReference>
<dbReference type="Proteomes" id="UP000775213">
    <property type="component" value="Unassembled WGS sequence"/>
</dbReference>
<comment type="caution">
    <text evidence="10">The sequence shown here is derived from an EMBL/GenBank/DDBJ whole genome shotgun (WGS) entry which is preliminary data.</text>
</comment>
<keyword evidence="3" id="KW-0805">Transcription regulation</keyword>
<dbReference type="GO" id="GO:0003677">
    <property type="term" value="F:DNA binding"/>
    <property type="evidence" value="ECO:0007669"/>
    <property type="project" value="UniProtKB-UniRule"/>
</dbReference>
<feature type="DNA-binding region" description="Homeobox" evidence="8">
    <location>
        <begin position="494"/>
        <end position="556"/>
    </location>
</feature>
<organism evidence="10 11">
    <name type="scientific">Dendrobium chrysotoxum</name>
    <name type="common">Orchid</name>
    <dbReference type="NCBI Taxonomy" id="161865"/>
    <lineage>
        <taxon>Eukaryota</taxon>
        <taxon>Viridiplantae</taxon>
        <taxon>Streptophyta</taxon>
        <taxon>Embryophyta</taxon>
        <taxon>Tracheophyta</taxon>
        <taxon>Spermatophyta</taxon>
        <taxon>Magnoliopsida</taxon>
        <taxon>Liliopsida</taxon>
        <taxon>Asparagales</taxon>
        <taxon>Orchidaceae</taxon>
        <taxon>Epidendroideae</taxon>
        <taxon>Malaxideae</taxon>
        <taxon>Dendrobiinae</taxon>
        <taxon>Dendrobium</taxon>
    </lineage>
</organism>
<dbReference type="Pfam" id="PF07526">
    <property type="entry name" value="POX"/>
    <property type="match status" value="1"/>
</dbReference>
<dbReference type="Gene3D" id="1.10.10.60">
    <property type="entry name" value="Homeodomain-like"/>
    <property type="match status" value="1"/>
</dbReference>
<dbReference type="InterPro" id="IPR009057">
    <property type="entry name" value="Homeodomain-like_sf"/>
</dbReference>
<comment type="subcellular location">
    <subcellularLocation>
        <location evidence="1 8">Nucleus</location>
    </subcellularLocation>
</comment>
<gene>
    <name evidence="10" type="ORF">IEQ34_022334</name>
</gene>
<evidence type="ECO:0000256" key="2">
    <source>
        <dbReference type="ARBA" id="ARBA00006454"/>
    </source>
</evidence>
<feature type="domain" description="Homeobox" evidence="9">
    <location>
        <begin position="492"/>
        <end position="555"/>
    </location>
</feature>
<evidence type="ECO:0000256" key="7">
    <source>
        <dbReference type="ARBA" id="ARBA00023242"/>
    </source>
</evidence>
<protein>
    <recommendedName>
        <fullName evidence="9">Homeobox domain-containing protein</fullName>
    </recommendedName>
</protein>
<sequence>MMENDFFNASSSAADHSYMAAMDGLSSQMFSGSMFQSDVPDHGNCRQIMHTDSLYLTYQEEDPNSNLYAAHMSHITNASFNASIGNTNLRENLMGTSLSAASLADLLSTTTSLRDNHTTSSFSLEDMKKVIPIDSCISLNSSAKISVSSDFGQQDHTVFLASQKGGDSNGQRNYNMLNCKLYDEFSRNQFPSTQTSSTVHPSYLVGSLEQGWISNRSTLSFDHSHGNELSLSLGSSQPSVFSLANGADQCSEVSYSGMTQVMSRVGSSMNVNKMHNLPRDYHNSFTNREKLSLCCGSSHMPVHFSQMLSGSRYLLVIQEILSELASYATEDVEEVDDSLGDSVTEAKRSSSSCSIVNGFTATGSNGLPFCSGENEHEQQTDFQPQEHNSTRKYELINMLQMVDQRFSQCVDQIQNAVSAFHSATATGCHLPAQFALSTISSFYRAIRKKITGQIASFSQESSFEFMKEKERSFETSFIQRQWALQQLKRSDQPSWRPQRGLPEKSVSVLRAWMFQNFLHPYPKDNEKQLLALKSGLTRSQVSNWFINARVRLWKPMIEEITVPKKDLAAYTETIETDQVKIMKSAEEGLQIDPVICLYFTCFPPC</sequence>
<evidence type="ECO:0000256" key="3">
    <source>
        <dbReference type="ARBA" id="ARBA00023015"/>
    </source>
</evidence>
<dbReference type="InterPro" id="IPR001356">
    <property type="entry name" value="HD"/>
</dbReference>
<dbReference type="InterPro" id="IPR008422">
    <property type="entry name" value="KN_HD"/>
</dbReference>
<dbReference type="AlphaFoldDB" id="A0AAV7FYN2"/>
<evidence type="ECO:0000259" key="9">
    <source>
        <dbReference type="PROSITE" id="PS50071"/>
    </source>
</evidence>
<evidence type="ECO:0000256" key="6">
    <source>
        <dbReference type="ARBA" id="ARBA00023163"/>
    </source>
</evidence>
<dbReference type="EMBL" id="JAGFBR010000019">
    <property type="protein sequence ID" value="KAH0448534.1"/>
    <property type="molecule type" value="Genomic_DNA"/>
</dbReference>
<dbReference type="SMART" id="SM00389">
    <property type="entry name" value="HOX"/>
    <property type="match status" value="1"/>
</dbReference>
<keyword evidence="5 8" id="KW-0371">Homeobox</keyword>
<keyword evidence="11" id="KW-1185">Reference proteome</keyword>
<evidence type="ECO:0000313" key="10">
    <source>
        <dbReference type="EMBL" id="KAH0448534.1"/>
    </source>
</evidence>
<keyword evidence="6" id="KW-0804">Transcription</keyword>
<dbReference type="SMART" id="SM00574">
    <property type="entry name" value="POX"/>
    <property type="match status" value="1"/>
</dbReference>
<keyword evidence="4 8" id="KW-0238">DNA-binding</keyword>
<evidence type="ECO:0000256" key="8">
    <source>
        <dbReference type="PROSITE-ProRule" id="PRU00108"/>
    </source>
</evidence>
<keyword evidence="7 8" id="KW-0539">Nucleus</keyword>
<name>A0AAV7FYN2_DENCH</name>
<dbReference type="PROSITE" id="PS50071">
    <property type="entry name" value="HOMEOBOX_2"/>
    <property type="match status" value="1"/>
</dbReference>
<evidence type="ECO:0000256" key="4">
    <source>
        <dbReference type="ARBA" id="ARBA00023125"/>
    </source>
</evidence>
<reference evidence="10 11" key="1">
    <citation type="journal article" date="2021" name="Hortic Res">
        <title>Chromosome-scale assembly of the Dendrobium chrysotoxum genome enhances the understanding of orchid evolution.</title>
        <authorList>
            <person name="Zhang Y."/>
            <person name="Zhang G.Q."/>
            <person name="Zhang D."/>
            <person name="Liu X.D."/>
            <person name="Xu X.Y."/>
            <person name="Sun W.H."/>
            <person name="Yu X."/>
            <person name="Zhu X."/>
            <person name="Wang Z.W."/>
            <person name="Zhao X."/>
            <person name="Zhong W.Y."/>
            <person name="Chen H."/>
            <person name="Yin W.L."/>
            <person name="Huang T."/>
            <person name="Niu S.C."/>
            <person name="Liu Z.J."/>
        </authorList>
    </citation>
    <scope>NUCLEOTIDE SEQUENCE [LARGE SCALE GENOMIC DNA]</scope>
    <source>
        <strain evidence="10">Lindl</strain>
    </source>
</reference>
<evidence type="ECO:0000313" key="11">
    <source>
        <dbReference type="Proteomes" id="UP000775213"/>
    </source>
</evidence>